<keyword evidence="3" id="KW-0378">Hydrolase</keyword>
<dbReference type="InterPro" id="IPR050474">
    <property type="entry name" value="Hel308_SKI2-like"/>
</dbReference>
<dbReference type="Pfam" id="PF14520">
    <property type="entry name" value="HHH_5"/>
    <property type="match status" value="1"/>
</dbReference>
<reference evidence="14" key="1">
    <citation type="journal article" date="2020" name="mSystems">
        <title>Genome- and Community-Level Interaction Insights into Carbon Utilization and Element Cycling Functions of Hydrothermarchaeota in Hydrothermal Sediment.</title>
        <authorList>
            <person name="Zhou Z."/>
            <person name="Liu Y."/>
            <person name="Xu W."/>
            <person name="Pan J."/>
            <person name="Luo Z.H."/>
            <person name="Li M."/>
        </authorList>
    </citation>
    <scope>NUCLEOTIDE SEQUENCE [LARGE SCALE GENOMIC DNA]</scope>
    <source>
        <strain evidence="14">SpSt-853</strain>
    </source>
</reference>
<dbReference type="AlphaFoldDB" id="A0A7C5EMD5"/>
<comment type="caution">
    <text evidence="14">The sequence shown here is derived from an EMBL/GenBank/DDBJ whole genome shotgun (WGS) entry which is preliminary data.</text>
</comment>
<dbReference type="SUPFAM" id="SSF46785">
    <property type="entry name" value="Winged helix' DNA-binding domain"/>
    <property type="match status" value="1"/>
</dbReference>
<evidence type="ECO:0000256" key="1">
    <source>
        <dbReference type="ARBA" id="ARBA00022741"/>
    </source>
</evidence>
<keyword evidence="6" id="KW-0238">DNA-binding</keyword>
<keyword evidence="1" id="KW-0547">Nucleotide-binding</keyword>
<dbReference type="Gene3D" id="1.10.3380.30">
    <property type="match status" value="1"/>
</dbReference>
<dbReference type="Gene3D" id="3.40.50.300">
    <property type="entry name" value="P-loop containing nucleotide triphosphate hydrolases"/>
    <property type="match status" value="2"/>
</dbReference>
<dbReference type="SUPFAM" id="SSF158702">
    <property type="entry name" value="Sec63 N-terminal domain-like"/>
    <property type="match status" value="1"/>
</dbReference>
<dbReference type="SMART" id="SM00487">
    <property type="entry name" value="DEXDc"/>
    <property type="match status" value="1"/>
</dbReference>
<evidence type="ECO:0000256" key="3">
    <source>
        <dbReference type="ARBA" id="ARBA00022801"/>
    </source>
</evidence>
<dbReference type="InterPro" id="IPR011545">
    <property type="entry name" value="DEAD/DEAH_box_helicase_dom"/>
</dbReference>
<dbReference type="InterPro" id="IPR048772">
    <property type="entry name" value="Hel308-like_dom4"/>
</dbReference>
<dbReference type="GO" id="GO:0043138">
    <property type="term" value="F:3'-5' DNA helicase activity"/>
    <property type="evidence" value="ECO:0007669"/>
    <property type="project" value="UniProtKB-EC"/>
</dbReference>
<evidence type="ECO:0000313" key="14">
    <source>
        <dbReference type="EMBL" id="HGZ11937.1"/>
    </source>
</evidence>
<dbReference type="EMBL" id="DTKJ01000047">
    <property type="protein sequence ID" value="HGZ11937.1"/>
    <property type="molecule type" value="Genomic_DNA"/>
</dbReference>
<dbReference type="Pfam" id="PF20470">
    <property type="entry name" value="HTH_61"/>
    <property type="match status" value="1"/>
</dbReference>
<dbReference type="InterPro" id="IPR046931">
    <property type="entry name" value="HTH_61"/>
</dbReference>
<dbReference type="GO" id="GO:0016787">
    <property type="term" value="F:hydrolase activity"/>
    <property type="evidence" value="ECO:0007669"/>
    <property type="project" value="UniProtKB-KW"/>
</dbReference>
<keyword evidence="8" id="KW-0413">Isomerase</keyword>
<dbReference type="Pfam" id="PF00270">
    <property type="entry name" value="DEAD"/>
    <property type="match status" value="1"/>
</dbReference>
<dbReference type="InterPro" id="IPR036390">
    <property type="entry name" value="WH_DNA-bd_sf"/>
</dbReference>
<evidence type="ECO:0000259" key="13">
    <source>
        <dbReference type="PROSITE" id="PS51194"/>
    </source>
</evidence>
<dbReference type="CDD" id="cd18028">
    <property type="entry name" value="DEXHc_archSki2"/>
    <property type="match status" value="1"/>
</dbReference>
<dbReference type="GO" id="GO:0005524">
    <property type="term" value="F:ATP binding"/>
    <property type="evidence" value="ECO:0007669"/>
    <property type="project" value="UniProtKB-KW"/>
</dbReference>
<evidence type="ECO:0000256" key="8">
    <source>
        <dbReference type="ARBA" id="ARBA00023235"/>
    </source>
</evidence>
<feature type="domain" description="Helicase ATP-binding" evidence="12">
    <location>
        <begin position="38"/>
        <end position="206"/>
    </location>
</feature>
<dbReference type="InterPro" id="IPR014001">
    <property type="entry name" value="Helicase_ATP-bd"/>
</dbReference>
<dbReference type="PANTHER" id="PTHR47961:SF10">
    <property type="entry name" value="ATP-DEPENDENT DNA HELICASE HEL308"/>
    <property type="match status" value="1"/>
</dbReference>
<accession>A0A7C5EMD5</accession>
<feature type="domain" description="Helicase C-terminal" evidence="13">
    <location>
        <begin position="240"/>
        <end position="441"/>
    </location>
</feature>
<organism evidence="14">
    <name type="scientific">Desulfobacca acetoxidans</name>
    <dbReference type="NCBI Taxonomy" id="60893"/>
    <lineage>
        <taxon>Bacteria</taxon>
        <taxon>Pseudomonadati</taxon>
        <taxon>Thermodesulfobacteriota</taxon>
        <taxon>Desulfobaccia</taxon>
        <taxon>Desulfobaccales</taxon>
        <taxon>Desulfobaccaceae</taxon>
        <taxon>Desulfobacca</taxon>
    </lineage>
</organism>
<dbReference type="InterPro" id="IPR001650">
    <property type="entry name" value="Helicase_C-like"/>
</dbReference>
<keyword evidence="4 14" id="KW-0347">Helicase</keyword>
<evidence type="ECO:0000256" key="11">
    <source>
        <dbReference type="ARBA" id="ARBA00048988"/>
    </source>
</evidence>
<dbReference type="InterPro" id="IPR027417">
    <property type="entry name" value="P-loop_NTPase"/>
</dbReference>
<dbReference type="InterPro" id="IPR022965">
    <property type="entry name" value="Helicase_Hel308"/>
</dbReference>
<keyword evidence="2" id="KW-0227">DNA damage</keyword>
<gene>
    <name evidence="14" type="ORF">ENW48_06925</name>
</gene>
<dbReference type="HAMAP" id="MF_00442">
    <property type="entry name" value="Helicase_Hel308"/>
    <property type="match status" value="1"/>
</dbReference>
<dbReference type="GO" id="GO:0003677">
    <property type="term" value="F:DNA binding"/>
    <property type="evidence" value="ECO:0007669"/>
    <property type="project" value="UniProtKB-KW"/>
</dbReference>
<keyword evidence="7" id="KW-0234">DNA repair</keyword>
<evidence type="ECO:0000256" key="10">
    <source>
        <dbReference type="ARBA" id="ARBA00034808"/>
    </source>
</evidence>
<dbReference type="SUPFAM" id="SSF52540">
    <property type="entry name" value="P-loop containing nucleoside triphosphate hydrolases"/>
    <property type="match status" value="1"/>
</dbReference>
<dbReference type="PROSITE" id="PS51192">
    <property type="entry name" value="HELICASE_ATP_BIND_1"/>
    <property type="match status" value="1"/>
</dbReference>
<dbReference type="SMART" id="SM00490">
    <property type="entry name" value="HELICc"/>
    <property type="match status" value="1"/>
</dbReference>
<evidence type="ECO:0000259" key="12">
    <source>
        <dbReference type="PROSITE" id="PS51192"/>
    </source>
</evidence>
<evidence type="ECO:0000256" key="9">
    <source>
        <dbReference type="ARBA" id="ARBA00034617"/>
    </source>
</evidence>
<name>A0A7C5EMD5_9BACT</name>
<evidence type="ECO:0000256" key="6">
    <source>
        <dbReference type="ARBA" id="ARBA00023125"/>
    </source>
</evidence>
<comment type="catalytic activity">
    <reaction evidence="9">
        <text>Couples ATP hydrolysis with the unwinding of duplex DNA by translocating in the 3'-5' direction.</text>
        <dbReference type="EC" id="5.6.2.4"/>
    </reaction>
</comment>
<dbReference type="PANTHER" id="PTHR47961">
    <property type="entry name" value="DNA POLYMERASE THETA, PUTATIVE (AFU_ORTHOLOGUE AFUA_1G05260)-RELATED"/>
    <property type="match status" value="1"/>
</dbReference>
<sequence>MQSKREVTAYISSPRLLAALARIGIKELYPPQILALEAGLLESRESFVVAAPTASGKTLIAELAALQVFFETGGKVLYLVPLRALAREKYTDFSRKYRNLGLRVMLSTGDYDSAAPWLHQADLLVTTNEKLDSLIRHRAAWLNDLSLVVADEIHLLGDPHRGPTLEVVLTRLRSLNPQLRVIALSATIPNAREIAAWLGARLVQSDWRPVPLREGVYFNGAAIFNDGTVKWVPEASRIEALDLALDTVREGGQAVIFVSTRKSTEVAALKAARYLAHLLSEEEKTALQALSEQVLKASPEPTRICRRLAACVSQGAAFHHAGLLSAQRALVEDAFRAHQLKIIVATTTLAMGLNLPSRRIIIRDWQRYESGVGVKALPALEIKQMAGRAGRPGFDDIGEAVLIARSKRDENYLFENYIRGKPENINSQLARASVLRTHILAAIAGVFTRNLAELKDFLKNTFFAHQRGTAHLDTLAEEIVRFLADQELISVSEKGHLLATRFGHRVSELYIDPVTGIILRNALKQAKEKETFALLHLVAHTPDMMVLHLRRRDYGEMLELFYRYLDKLLVPPDEKYPTDDLLSELKTAACLMQWIQETPEDKIVGQFGIGPGDLRSLIELADWLLYAAAEIAKVFKLSEEVKNLSKLRLRVAFGVKEELLELVSLRGIGRVRARNLYNAGFKSLKDIREATVTELAQVPAIGRVIAEDIKNQVLQAGRLETALSLP</sequence>
<dbReference type="PROSITE" id="PS51194">
    <property type="entry name" value="HELICASE_CTER"/>
    <property type="match status" value="1"/>
</dbReference>
<dbReference type="EC" id="5.6.2.4" evidence="10"/>
<keyword evidence="5" id="KW-0067">ATP-binding</keyword>
<dbReference type="Gene3D" id="1.10.150.20">
    <property type="entry name" value="5' to 3' exonuclease, C-terminal subdomain"/>
    <property type="match status" value="1"/>
</dbReference>
<dbReference type="Pfam" id="PF21280">
    <property type="entry name" value="Helicase_dom4_arc"/>
    <property type="match status" value="1"/>
</dbReference>
<dbReference type="GO" id="GO:0006281">
    <property type="term" value="P:DNA repair"/>
    <property type="evidence" value="ECO:0007669"/>
    <property type="project" value="UniProtKB-KW"/>
</dbReference>
<evidence type="ECO:0000256" key="5">
    <source>
        <dbReference type="ARBA" id="ARBA00022840"/>
    </source>
</evidence>
<dbReference type="Pfam" id="PF00271">
    <property type="entry name" value="Helicase_C"/>
    <property type="match status" value="1"/>
</dbReference>
<dbReference type="CDD" id="cd18795">
    <property type="entry name" value="SF2_C_Ski2"/>
    <property type="match status" value="1"/>
</dbReference>
<comment type="catalytic activity">
    <reaction evidence="11">
        <text>ATP + H2O = ADP + phosphate + H(+)</text>
        <dbReference type="Rhea" id="RHEA:13065"/>
        <dbReference type="ChEBI" id="CHEBI:15377"/>
        <dbReference type="ChEBI" id="CHEBI:15378"/>
        <dbReference type="ChEBI" id="CHEBI:30616"/>
        <dbReference type="ChEBI" id="CHEBI:43474"/>
        <dbReference type="ChEBI" id="CHEBI:456216"/>
        <dbReference type="EC" id="5.6.2.4"/>
    </reaction>
</comment>
<evidence type="ECO:0000256" key="2">
    <source>
        <dbReference type="ARBA" id="ARBA00022763"/>
    </source>
</evidence>
<protein>
    <recommendedName>
        <fullName evidence="10">DNA 3'-5' helicase</fullName>
        <ecNumber evidence="10">5.6.2.4</ecNumber>
    </recommendedName>
</protein>
<proteinExistence type="inferred from homology"/>
<evidence type="ECO:0000256" key="4">
    <source>
        <dbReference type="ARBA" id="ARBA00022806"/>
    </source>
</evidence>
<evidence type="ECO:0000256" key="7">
    <source>
        <dbReference type="ARBA" id="ARBA00023204"/>
    </source>
</evidence>